<feature type="transmembrane region" description="Helical" evidence="8">
    <location>
        <begin position="56"/>
        <end position="79"/>
    </location>
</feature>
<reference evidence="11" key="1">
    <citation type="journal article" date="2019" name="Int. J. Syst. Evol. Microbiol.">
        <title>The Global Catalogue of Microorganisms (GCM) 10K type strain sequencing project: providing services to taxonomists for standard genome sequencing and annotation.</title>
        <authorList>
            <consortium name="The Broad Institute Genomics Platform"/>
            <consortium name="The Broad Institute Genome Sequencing Center for Infectious Disease"/>
            <person name="Wu L."/>
            <person name="Ma J."/>
        </authorList>
    </citation>
    <scope>NUCLEOTIDE SEQUENCE [LARGE SCALE GENOMIC DNA]</scope>
    <source>
        <strain evidence="11">2902at01</strain>
    </source>
</reference>
<evidence type="ECO:0000256" key="5">
    <source>
        <dbReference type="ARBA" id="ARBA00022989"/>
    </source>
</evidence>
<organism evidence="10 11">
    <name type="scientific">Micromonospora zhanjiangensis</name>
    <dbReference type="NCBI Taxonomy" id="1522057"/>
    <lineage>
        <taxon>Bacteria</taxon>
        <taxon>Bacillati</taxon>
        <taxon>Actinomycetota</taxon>
        <taxon>Actinomycetes</taxon>
        <taxon>Micromonosporales</taxon>
        <taxon>Micromonosporaceae</taxon>
        <taxon>Micromonospora</taxon>
    </lineage>
</organism>
<feature type="domain" description="Major facilitator superfamily (MFS) profile" evidence="9">
    <location>
        <begin position="237"/>
        <end position="453"/>
    </location>
</feature>
<evidence type="ECO:0000256" key="1">
    <source>
        <dbReference type="ARBA" id="ARBA00004651"/>
    </source>
</evidence>
<dbReference type="PROSITE" id="PS50850">
    <property type="entry name" value="MFS"/>
    <property type="match status" value="1"/>
</dbReference>
<dbReference type="PANTHER" id="PTHR23513:SF6">
    <property type="entry name" value="MAJOR FACILITATOR SUPERFAMILY ASSOCIATED DOMAIN-CONTAINING PROTEIN"/>
    <property type="match status" value="1"/>
</dbReference>
<evidence type="ECO:0000256" key="2">
    <source>
        <dbReference type="ARBA" id="ARBA00022448"/>
    </source>
</evidence>
<feature type="transmembrane region" description="Helical" evidence="8">
    <location>
        <begin position="91"/>
        <end position="114"/>
    </location>
</feature>
<keyword evidence="6 8" id="KW-0472">Membrane</keyword>
<evidence type="ECO:0000256" key="3">
    <source>
        <dbReference type="ARBA" id="ARBA00022475"/>
    </source>
</evidence>
<dbReference type="InterPro" id="IPR036259">
    <property type="entry name" value="MFS_trans_sf"/>
</dbReference>
<feature type="compositionally biased region" description="Basic and acidic residues" evidence="7">
    <location>
        <begin position="421"/>
        <end position="434"/>
    </location>
</feature>
<keyword evidence="11" id="KW-1185">Reference proteome</keyword>
<keyword evidence="4 8" id="KW-0812">Transmembrane</keyword>
<name>A0ABV8KTL6_9ACTN</name>
<gene>
    <name evidence="10" type="ORF">ACFOX0_25805</name>
</gene>
<dbReference type="Pfam" id="PF05977">
    <property type="entry name" value="MFS_3"/>
    <property type="match status" value="1"/>
</dbReference>
<evidence type="ECO:0000256" key="4">
    <source>
        <dbReference type="ARBA" id="ARBA00022692"/>
    </source>
</evidence>
<proteinExistence type="predicted"/>
<keyword evidence="3" id="KW-1003">Cell membrane</keyword>
<dbReference type="InterPro" id="IPR020846">
    <property type="entry name" value="MFS_dom"/>
</dbReference>
<feature type="transmembrane region" description="Helical" evidence="8">
    <location>
        <begin position="269"/>
        <end position="291"/>
    </location>
</feature>
<feature type="transmembrane region" description="Helical" evidence="8">
    <location>
        <begin position="120"/>
        <end position="142"/>
    </location>
</feature>
<dbReference type="InterPro" id="IPR010290">
    <property type="entry name" value="TM_effector"/>
</dbReference>
<feature type="transmembrane region" description="Helical" evidence="8">
    <location>
        <begin position="325"/>
        <end position="347"/>
    </location>
</feature>
<feature type="transmembrane region" description="Helical" evidence="8">
    <location>
        <begin position="239"/>
        <end position="263"/>
    </location>
</feature>
<dbReference type="PANTHER" id="PTHR23513">
    <property type="entry name" value="INTEGRAL MEMBRANE EFFLUX PROTEIN-RELATED"/>
    <property type="match status" value="1"/>
</dbReference>
<protein>
    <submittedName>
        <fullName evidence="10">MFS transporter</fullName>
    </submittedName>
</protein>
<dbReference type="SUPFAM" id="SSF103473">
    <property type="entry name" value="MFS general substrate transporter"/>
    <property type="match status" value="1"/>
</dbReference>
<dbReference type="RefSeq" id="WP_377550582.1">
    <property type="nucleotide sequence ID" value="NZ_JBHSBN010000023.1"/>
</dbReference>
<comment type="subcellular location">
    <subcellularLocation>
        <location evidence="1">Cell membrane</location>
        <topology evidence="1">Multi-pass membrane protein</topology>
    </subcellularLocation>
</comment>
<dbReference type="CDD" id="cd06173">
    <property type="entry name" value="MFS_MefA_like"/>
    <property type="match status" value="1"/>
</dbReference>
<sequence>MTAPSLTRPEHGIPRRGGLFRHRDFRLLWIGEGASKFGSSVTTVALPLVAVATLDVGAFAAALLSAAVWLPWLLIGLPAGAWVDRLPRRPVMVACDLASLLLFLSVPAAAWAGVLTFAHLLAVAFGTGVASVFFQCAYQVYLPCLLTPDQLPEGNAKLQGTESVAQVGGPGVAGLIVQLAGSAVTALLVDAASFLISALCLLGIRAGEPEPRPRRRSSTLRREIAEGLRFVARDPYLRVLTVFGAASNFWLVGYQAILVVFLIREVGVGPGAVGAVMAGMSCGGVLGAVVATRIARRFGTARGMLLAELVAMPAGLLIPLARPGAGLACVVAGGVIVGAGVVAGNVIKGSWRQVYTPHHLLGRVISSMQLVNLGTIPVGAVLAGALGGALGLRPAMWVLTGGMALTWFVLLIGPLRRHRDLPTHPRPRVADPTERPGPAGDGGSTGRPVPASA</sequence>
<keyword evidence="2" id="KW-0813">Transport</keyword>
<evidence type="ECO:0000256" key="7">
    <source>
        <dbReference type="SAM" id="MobiDB-lite"/>
    </source>
</evidence>
<evidence type="ECO:0000259" key="9">
    <source>
        <dbReference type="PROSITE" id="PS50850"/>
    </source>
</evidence>
<dbReference type="Gene3D" id="1.20.1250.20">
    <property type="entry name" value="MFS general substrate transporter like domains"/>
    <property type="match status" value="1"/>
</dbReference>
<dbReference type="Proteomes" id="UP001595868">
    <property type="component" value="Unassembled WGS sequence"/>
</dbReference>
<evidence type="ECO:0000313" key="10">
    <source>
        <dbReference type="EMBL" id="MFC4109333.1"/>
    </source>
</evidence>
<keyword evidence="5 8" id="KW-1133">Transmembrane helix</keyword>
<feature type="region of interest" description="Disordered" evidence="7">
    <location>
        <begin position="421"/>
        <end position="453"/>
    </location>
</feature>
<feature type="transmembrane region" description="Helical" evidence="8">
    <location>
        <begin position="368"/>
        <end position="390"/>
    </location>
</feature>
<comment type="caution">
    <text evidence="10">The sequence shown here is derived from an EMBL/GenBank/DDBJ whole genome shotgun (WGS) entry which is preliminary data.</text>
</comment>
<evidence type="ECO:0000313" key="11">
    <source>
        <dbReference type="Proteomes" id="UP001595868"/>
    </source>
</evidence>
<feature type="transmembrane region" description="Helical" evidence="8">
    <location>
        <begin position="396"/>
        <end position="415"/>
    </location>
</feature>
<feature type="transmembrane region" description="Helical" evidence="8">
    <location>
        <begin position="187"/>
        <end position="207"/>
    </location>
</feature>
<dbReference type="EMBL" id="JBHSBN010000023">
    <property type="protein sequence ID" value="MFC4109333.1"/>
    <property type="molecule type" value="Genomic_DNA"/>
</dbReference>
<evidence type="ECO:0000256" key="6">
    <source>
        <dbReference type="ARBA" id="ARBA00023136"/>
    </source>
</evidence>
<feature type="transmembrane region" description="Helical" evidence="8">
    <location>
        <begin position="303"/>
        <end position="319"/>
    </location>
</feature>
<evidence type="ECO:0000256" key="8">
    <source>
        <dbReference type="SAM" id="Phobius"/>
    </source>
</evidence>
<accession>A0ABV8KTL6</accession>